<dbReference type="AlphaFoldDB" id="A0A0V1DC84"/>
<dbReference type="OrthoDB" id="1932331at2759"/>
<evidence type="ECO:0000313" key="1">
    <source>
        <dbReference type="EMBL" id="KRY59132.1"/>
    </source>
</evidence>
<dbReference type="Proteomes" id="UP000054653">
    <property type="component" value="Unassembled WGS sequence"/>
</dbReference>
<comment type="caution">
    <text evidence="1">The sequence shown here is derived from an EMBL/GenBank/DDBJ whole genome shotgun (WGS) entry which is preliminary data.</text>
</comment>
<reference evidence="1 2" key="1">
    <citation type="submission" date="2015-01" db="EMBL/GenBank/DDBJ databases">
        <title>Evolution of Trichinella species and genotypes.</title>
        <authorList>
            <person name="Korhonen P.K."/>
            <person name="Edoardo P."/>
            <person name="Giuseppe L.R."/>
            <person name="Gasser R.B."/>
        </authorList>
    </citation>
    <scope>NUCLEOTIDE SEQUENCE [LARGE SCALE GENOMIC DNA]</scope>
    <source>
        <strain evidence="1">ISS120</strain>
    </source>
</reference>
<evidence type="ECO:0000313" key="2">
    <source>
        <dbReference type="Proteomes" id="UP000054653"/>
    </source>
</evidence>
<gene>
    <name evidence="1" type="ORF">T03_12001</name>
</gene>
<proteinExistence type="predicted"/>
<organism evidence="1 2">
    <name type="scientific">Trichinella britovi</name>
    <name type="common">Parasitic roundworm</name>
    <dbReference type="NCBI Taxonomy" id="45882"/>
    <lineage>
        <taxon>Eukaryota</taxon>
        <taxon>Metazoa</taxon>
        <taxon>Ecdysozoa</taxon>
        <taxon>Nematoda</taxon>
        <taxon>Enoplea</taxon>
        <taxon>Dorylaimia</taxon>
        <taxon>Trichinellida</taxon>
        <taxon>Trichinellidae</taxon>
        <taxon>Trichinella</taxon>
    </lineage>
</organism>
<keyword evidence="2" id="KW-1185">Reference proteome</keyword>
<name>A0A0V1DC84_TRIBR</name>
<dbReference type="EMBL" id="JYDI01000015">
    <property type="protein sequence ID" value="KRY59132.1"/>
    <property type="molecule type" value="Genomic_DNA"/>
</dbReference>
<sequence>MLLQHIASKIYTVVAKQSYKIRSVVAAVAEWLRRLTRNQLGSARTGSNPVCCVHFFTSKLLLHFFLEQQQTEGKDEALIASAMSSVLQTNSKESTSVTSCSNIIHSHHQEYN</sequence>
<protein>
    <submittedName>
        <fullName evidence="1">Uncharacterized protein</fullName>
    </submittedName>
</protein>
<accession>A0A0V1DC84</accession>